<protein>
    <submittedName>
        <fullName evidence="2">Uncharacterized protein</fullName>
    </submittedName>
</protein>
<evidence type="ECO:0000313" key="3">
    <source>
        <dbReference type="Proteomes" id="UP000258927"/>
    </source>
</evidence>
<reference evidence="2 3" key="1">
    <citation type="submission" date="2017-05" db="EMBL/GenBank/DDBJ databases">
        <title>Genome Analysis of Maritalea myrionectae HL2708#5.</title>
        <authorList>
            <consortium name="Cotde Inc.-PKNU"/>
            <person name="Jang D."/>
            <person name="Oh H.-M."/>
        </authorList>
    </citation>
    <scope>NUCLEOTIDE SEQUENCE [LARGE SCALE GENOMIC DNA]</scope>
    <source>
        <strain evidence="2 3">HL2708#5</strain>
    </source>
</reference>
<feature type="transmembrane region" description="Helical" evidence="1">
    <location>
        <begin position="13"/>
        <end position="32"/>
    </location>
</feature>
<dbReference type="EMBL" id="CP021330">
    <property type="protein sequence ID" value="AVX04826.1"/>
    <property type="molecule type" value="Genomic_DNA"/>
</dbReference>
<evidence type="ECO:0000256" key="1">
    <source>
        <dbReference type="SAM" id="Phobius"/>
    </source>
</evidence>
<dbReference type="AlphaFoldDB" id="A0A2R4MG12"/>
<dbReference type="Proteomes" id="UP000258927">
    <property type="component" value="Chromosome"/>
</dbReference>
<gene>
    <name evidence="2" type="ORF">MXMO3_02313</name>
</gene>
<name>A0A2R4MG12_9HYPH</name>
<keyword evidence="1" id="KW-1133">Transmembrane helix</keyword>
<organism evidence="2 3">
    <name type="scientific">Maritalea myrionectae</name>
    <dbReference type="NCBI Taxonomy" id="454601"/>
    <lineage>
        <taxon>Bacteria</taxon>
        <taxon>Pseudomonadati</taxon>
        <taxon>Pseudomonadota</taxon>
        <taxon>Alphaproteobacteria</taxon>
        <taxon>Hyphomicrobiales</taxon>
        <taxon>Devosiaceae</taxon>
        <taxon>Maritalea</taxon>
    </lineage>
</organism>
<keyword evidence="1" id="KW-0812">Transmembrane</keyword>
<sequence>MFFQTIGFLISQYWLYFSLALIIGLLTGWFSVSVEQNKE</sequence>
<evidence type="ECO:0000313" key="2">
    <source>
        <dbReference type="EMBL" id="AVX04826.1"/>
    </source>
</evidence>
<accession>A0A2R4MG12</accession>
<dbReference type="STRING" id="1122213.GCA_000423365_02632"/>
<keyword evidence="1" id="KW-0472">Membrane</keyword>
<keyword evidence="3" id="KW-1185">Reference proteome</keyword>
<dbReference type="KEGG" id="mmyr:MXMO3_02313"/>
<proteinExistence type="predicted"/>